<evidence type="ECO:0000313" key="3">
    <source>
        <dbReference type="Proteomes" id="UP000187203"/>
    </source>
</evidence>
<evidence type="ECO:0000313" key="2">
    <source>
        <dbReference type="EMBL" id="OMP13658.1"/>
    </source>
</evidence>
<evidence type="ECO:0000256" key="1">
    <source>
        <dbReference type="SAM" id="MobiDB-lite"/>
    </source>
</evidence>
<reference evidence="3" key="1">
    <citation type="submission" date="2013-09" db="EMBL/GenBank/DDBJ databases">
        <title>Corchorus olitorius genome sequencing.</title>
        <authorList>
            <person name="Alam M."/>
            <person name="Haque M.S."/>
            <person name="Islam M.S."/>
            <person name="Emdad E.M."/>
            <person name="Islam M.M."/>
            <person name="Ahmed B."/>
            <person name="Halim A."/>
            <person name="Hossen Q.M.M."/>
            <person name="Hossain M.Z."/>
            <person name="Ahmed R."/>
            <person name="Khan M.M."/>
            <person name="Islam R."/>
            <person name="Rashid M.M."/>
            <person name="Khan S.A."/>
            <person name="Rahman M.S."/>
            <person name="Alam M."/>
            <person name="Yahiya A.S."/>
            <person name="Khan M.S."/>
            <person name="Azam M.S."/>
            <person name="Haque T."/>
            <person name="Lashkar M.Z.H."/>
            <person name="Akhand A.I."/>
            <person name="Morshed G."/>
            <person name="Roy S."/>
            <person name="Uddin K.S."/>
            <person name="Rabeya T."/>
            <person name="Hossain A.S."/>
            <person name="Chowdhury A."/>
            <person name="Snigdha A.R."/>
            <person name="Mortoza M.S."/>
            <person name="Matin S.A."/>
            <person name="Hoque S.M.E."/>
            <person name="Islam M.K."/>
            <person name="Roy D.K."/>
            <person name="Haider R."/>
            <person name="Moosa M.M."/>
            <person name="Elias S.M."/>
            <person name="Hasan A.M."/>
            <person name="Jahan S."/>
            <person name="Shafiuddin M."/>
            <person name="Mahmood N."/>
            <person name="Shommy N.S."/>
        </authorList>
    </citation>
    <scope>NUCLEOTIDE SEQUENCE [LARGE SCALE GENOMIC DNA]</scope>
    <source>
        <strain evidence="3">cv. O-4</strain>
    </source>
</reference>
<gene>
    <name evidence="2" type="ORF">COLO4_01203</name>
</gene>
<keyword evidence="3" id="KW-1185">Reference proteome</keyword>
<accession>A0A1R3L2Z5</accession>
<sequence>VAVHGRGRDLAALATHGVHARVERRIAALGSIHRQRTRHRSGLQQSLGQEQTVERQRGRHLRAIDECQAFLGGQRNRLDAGGGQCGTRRRAHAVHTHVALAQQGERHVRERRQIARCANGTLGRNARHDAGVQQCQQRVDHDTAHARIAARQTGGLHQQHQPRDVVAQVCTRADGVREDEVALQALQLVRGDLRLGQQAEPGVDAVGRVALGNDGLHGGRRRFDGGRAIARQRNRRRGEPDAAQVGEGHFARLQRDDGGRGHGVHSNARGCL</sequence>
<dbReference type="Proteomes" id="UP000187203">
    <property type="component" value="Unassembled WGS sequence"/>
</dbReference>
<feature type="non-terminal residue" evidence="2">
    <location>
        <position position="1"/>
    </location>
</feature>
<organism evidence="2 3">
    <name type="scientific">Corchorus olitorius</name>
    <dbReference type="NCBI Taxonomy" id="93759"/>
    <lineage>
        <taxon>Eukaryota</taxon>
        <taxon>Viridiplantae</taxon>
        <taxon>Streptophyta</taxon>
        <taxon>Embryophyta</taxon>
        <taxon>Tracheophyta</taxon>
        <taxon>Spermatophyta</taxon>
        <taxon>Magnoliopsida</taxon>
        <taxon>eudicotyledons</taxon>
        <taxon>Gunneridae</taxon>
        <taxon>Pentapetalae</taxon>
        <taxon>rosids</taxon>
        <taxon>malvids</taxon>
        <taxon>Malvales</taxon>
        <taxon>Malvaceae</taxon>
        <taxon>Grewioideae</taxon>
        <taxon>Apeibeae</taxon>
        <taxon>Corchorus</taxon>
    </lineage>
</organism>
<proteinExistence type="predicted"/>
<comment type="caution">
    <text evidence="2">The sequence shown here is derived from an EMBL/GenBank/DDBJ whole genome shotgun (WGS) entry which is preliminary data.</text>
</comment>
<dbReference type="EMBL" id="AWUE01003623">
    <property type="protein sequence ID" value="OMP13658.1"/>
    <property type="molecule type" value="Genomic_DNA"/>
</dbReference>
<dbReference type="AlphaFoldDB" id="A0A1R3L2Z5"/>
<protein>
    <submittedName>
        <fullName evidence="2">Uncharacterized protein</fullName>
    </submittedName>
</protein>
<feature type="region of interest" description="Disordered" evidence="1">
    <location>
        <begin position="253"/>
        <end position="272"/>
    </location>
</feature>
<name>A0A1R3L2Z5_9ROSI</name>